<organism evidence="4 5">
    <name type="scientific">Propioniciclava flava</name>
    <dbReference type="NCBI Taxonomy" id="2072026"/>
    <lineage>
        <taxon>Bacteria</taxon>
        <taxon>Bacillati</taxon>
        <taxon>Actinomycetota</taxon>
        <taxon>Actinomycetes</taxon>
        <taxon>Propionibacteriales</taxon>
        <taxon>Propionibacteriaceae</taxon>
        <taxon>Propioniciclava</taxon>
    </lineage>
</organism>
<dbReference type="SUPFAM" id="SSF53335">
    <property type="entry name" value="S-adenosyl-L-methionine-dependent methyltransferases"/>
    <property type="match status" value="1"/>
</dbReference>
<dbReference type="PANTHER" id="PTHR43861">
    <property type="entry name" value="TRANS-ACONITATE 2-METHYLTRANSFERASE-RELATED"/>
    <property type="match status" value="1"/>
</dbReference>
<accession>A0A4Q2EN44</accession>
<dbReference type="GO" id="GO:0016740">
    <property type="term" value="F:transferase activity"/>
    <property type="evidence" value="ECO:0007669"/>
    <property type="project" value="UniProtKB-KW"/>
</dbReference>
<reference evidence="4 5" key="1">
    <citation type="submission" date="2018-01" db="EMBL/GenBank/DDBJ databases">
        <title>Lactibacter flavus gen. nov., sp. nov., a novel bacterium of the family Propionibacteriaceae isolated from raw milk and dairy products.</title>
        <authorList>
            <person name="Wenning M."/>
            <person name="Breitenwieser F."/>
            <person name="Huptas C."/>
            <person name="von Neubeck M."/>
            <person name="Busse H.-J."/>
            <person name="Scherer S."/>
        </authorList>
    </citation>
    <scope>NUCLEOTIDE SEQUENCE [LARGE SCALE GENOMIC DNA]</scope>
    <source>
        <strain evidence="4 5">VG341</strain>
    </source>
</reference>
<evidence type="ECO:0000313" key="4">
    <source>
        <dbReference type="EMBL" id="RXW33495.1"/>
    </source>
</evidence>
<comment type="caution">
    <text evidence="4">The sequence shown here is derived from an EMBL/GenBank/DDBJ whole genome shotgun (WGS) entry which is preliminary data.</text>
</comment>
<dbReference type="Proteomes" id="UP000290624">
    <property type="component" value="Unassembled WGS sequence"/>
</dbReference>
<dbReference type="InterPro" id="IPR013217">
    <property type="entry name" value="Methyltransf_12"/>
</dbReference>
<keyword evidence="1" id="KW-0808">Transferase</keyword>
<dbReference type="CDD" id="cd02440">
    <property type="entry name" value="AdoMet_MTases"/>
    <property type="match status" value="1"/>
</dbReference>
<dbReference type="InterPro" id="IPR029063">
    <property type="entry name" value="SAM-dependent_MTases_sf"/>
</dbReference>
<evidence type="ECO:0000259" key="3">
    <source>
        <dbReference type="Pfam" id="PF08242"/>
    </source>
</evidence>
<feature type="region of interest" description="Disordered" evidence="2">
    <location>
        <begin position="47"/>
        <end position="80"/>
    </location>
</feature>
<name>A0A4Q2EN44_9ACTN</name>
<keyword evidence="5" id="KW-1185">Reference proteome</keyword>
<dbReference type="AlphaFoldDB" id="A0A4Q2EN44"/>
<dbReference type="OrthoDB" id="9791837at2"/>
<dbReference type="Gene3D" id="3.40.50.150">
    <property type="entry name" value="Vaccinia Virus protein VP39"/>
    <property type="match status" value="1"/>
</dbReference>
<dbReference type="Pfam" id="PF08242">
    <property type="entry name" value="Methyltransf_12"/>
    <property type="match status" value="1"/>
</dbReference>
<sequence>MPHPRSPVSRMVVRTARAPPPVSLPSLRHWRRLPSFCSPWKDGGMAHDEAVGHHNPGGAPRQHGHHPSGGASPAPGHVHRDDERAYVDPADFFNARAREWDTPQKVAFLHTIAEAIADAVPLDRSWRAVEIGAGTGLLGAEIATRIQHVVLTDVSPGMLEVAQERAASAPERLSVARYDLTEGPLAEPVDLIVASMVLHHVGDLDGLLTNLHASLRPGGWVALADLDPDPDNHYHEDGFGGHHGIDRAALQATLRTLGFIGLTERTVAQRTKAKDGVDYVHDVFLVTGHLPQSQGR</sequence>
<evidence type="ECO:0000313" key="5">
    <source>
        <dbReference type="Proteomes" id="UP000290624"/>
    </source>
</evidence>
<gene>
    <name evidence="4" type="ORF">C1706_01690</name>
</gene>
<protein>
    <recommendedName>
        <fullName evidence="3">Methyltransferase type 12 domain-containing protein</fullName>
    </recommendedName>
</protein>
<evidence type="ECO:0000256" key="2">
    <source>
        <dbReference type="SAM" id="MobiDB-lite"/>
    </source>
</evidence>
<proteinExistence type="predicted"/>
<feature type="domain" description="Methyltransferase type 12" evidence="3">
    <location>
        <begin position="129"/>
        <end position="221"/>
    </location>
</feature>
<evidence type="ECO:0000256" key="1">
    <source>
        <dbReference type="ARBA" id="ARBA00022679"/>
    </source>
</evidence>
<dbReference type="EMBL" id="PPCV01000001">
    <property type="protein sequence ID" value="RXW33495.1"/>
    <property type="molecule type" value="Genomic_DNA"/>
</dbReference>
<dbReference type="PANTHER" id="PTHR43861:SF3">
    <property type="entry name" value="PUTATIVE (AFU_ORTHOLOGUE AFUA_2G14390)-RELATED"/>
    <property type="match status" value="1"/>
</dbReference>